<feature type="compositionally biased region" description="Low complexity" evidence="2">
    <location>
        <begin position="781"/>
        <end position="819"/>
    </location>
</feature>
<feature type="region of interest" description="Disordered" evidence="2">
    <location>
        <begin position="390"/>
        <end position="466"/>
    </location>
</feature>
<keyword evidence="4" id="KW-1185">Reference proteome</keyword>
<dbReference type="Pfam" id="PF06741">
    <property type="entry name" value="LsmAD"/>
    <property type="match status" value="1"/>
</dbReference>
<feature type="compositionally biased region" description="Gly residues" evidence="2">
    <location>
        <begin position="12"/>
        <end position="25"/>
    </location>
</feature>
<dbReference type="PANTHER" id="PTHR12854:SF7">
    <property type="entry name" value="ATAXIN-2 HOMOLOG"/>
    <property type="match status" value="1"/>
</dbReference>
<gene>
    <name evidence="5 6" type="primary">Atx2</name>
</gene>
<dbReference type="AlphaFoldDB" id="A0AB40A7W5"/>
<feature type="region of interest" description="Disordered" evidence="2">
    <location>
        <begin position="1065"/>
        <end position="1093"/>
    </location>
</feature>
<feature type="region of interest" description="Disordered" evidence="2">
    <location>
        <begin position="264"/>
        <end position="375"/>
    </location>
</feature>
<feature type="compositionally biased region" description="Low complexity" evidence="2">
    <location>
        <begin position="700"/>
        <end position="719"/>
    </location>
</feature>
<dbReference type="GO" id="GO:0003729">
    <property type="term" value="F:mRNA binding"/>
    <property type="evidence" value="ECO:0007669"/>
    <property type="project" value="TreeGrafter"/>
</dbReference>
<feature type="region of interest" description="Disordered" evidence="2">
    <location>
        <begin position="1"/>
        <end position="47"/>
    </location>
</feature>
<dbReference type="GeneID" id="108006432"/>
<feature type="compositionally biased region" description="Basic residues" evidence="2">
    <location>
        <begin position="1"/>
        <end position="10"/>
    </location>
</feature>
<reference evidence="5 6" key="1">
    <citation type="submission" date="2025-05" db="UniProtKB">
        <authorList>
            <consortium name="RefSeq"/>
        </authorList>
    </citation>
    <scope>IDENTIFICATION</scope>
</reference>
<feature type="compositionally biased region" description="Low complexity" evidence="2">
    <location>
        <begin position="1010"/>
        <end position="1026"/>
    </location>
</feature>
<dbReference type="RefSeq" id="XP_036673209.3">
    <property type="nucleotide sequence ID" value="XM_036817314.3"/>
</dbReference>
<proteinExistence type="inferred from homology"/>
<comment type="similarity">
    <text evidence="1">Belongs to the ataxin-2 family.</text>
</comment>
<feature type="compositionally biased region" description="Low complexity" evidence="2">
    <location>
        <begin position="433"/>
        <end position="454"/>
    </location>
</feature>
<dbReference type="SMART" id="SM01272">
    <property type="entry name" value="LsmAD"/>
    <property type="match status" value="1"/>
</dbReference>
<evidence type="ECO:0000313" key="4">
    <source>
        <dbReference type="Proteomes" id="UP001652628"/>
    </source>
</evidence>
<dbReference type="PROSITE" id="PS52002">
    <property type="entry name" value="SM"/>
    <property type="match status" value="1"/>
</dbReference>
<feature type="compositionally biased region" description="Polar residues" evidence="2">
    <location>
        <begin position="508"/>
        <end position="522"/>
    </location>
</feature>
<dbReference type="Pfam" id="PF14438">
    <property type="entry name" value="SM-ATX"/>
    <property type="match status" value="1"/>
</dbReference>
<feature type="region of interest" description="Disordered" evidence="2">
    <location>
        <begin position="1010"/>
        <end position="1046"/>
    </location>
</feature>
<evidence type="ECO:0000313" key="5">
    <source>
        <dbReference type="RefSeq" id="XP_036673208.3"/>
    </source>
</evidence>
<sequence length="1093" mass="117868">MNNNSKRKTRPTGGGGGGGGAGGGIARYNSNDNSLRPANNKAGAGGGNGGGAVRPVAQGVYNNTFFMHSATALVGSVVEVRLRSGNIYEGVFRTFSGNFDIALELPACIKSKNLPEEGKVPKHIIFPADTVVTIVAKDFDSQYATAGAFQTDGAISDKCNGARLDEKELEPWDSGANGDIDIELDSAANGWDPNEMFRKNENTFGVTSTFDDSLASYTVPLDKGDSLEFKEAEAKAEKLAAEIENNPTCRDRLDLENGDEEAAFAAVERPSAEQEQQRGDRGDRERNDREREREERDRDRDRDRGNKPRGAADFQLRETMSSDRYITKQTRSITGPQLSHVGMSSQSSGRDRDARGDGSLMMQGGGMGGGAGQSVSTQSTAALMLAGGLKGAGPAPSANAATDTSSKYGGGSMVKRKTVPQGGKVMRNNVPTGGSNVSVSQGGNGNSVGQSKGGYQPSMGMPSQYSYQGNAQIMHGSSQYRNQSHMGGANKLNGDSNANANKPLPQRQMRQYQGTQSNSSLNYGGEPQSLGKPMHGSHGGHPGQNSNSPPLQTGVPQQQQQQQQQQPPQQQQQQQQQHQNIQTQGQNTQPARQVRTRDNQMQELRQFGQDFQLAPSNTSPPQQQPQQQQQQQVQQQQQQQVQQQQQRALQQSASPPQQQQPQQQHVVMHQVPPTHLHQAALSQPHYVPQQQPQQAPPPQQQHVPLHLQQKAQQQQMVDAQHQHVPKQHQQQPQVQQPPPQLVQDPSQQPLPIYHTMPPPQTSPVVITSPVLMEQPPPQPMPVVQQQQPQQLVTPKPEVSPAPSSSTTTPTGIASTPTTGVIAGAGSDKSTPAAPSATNSSTTVATGAVAAAGGASGTTPVVKKPHVLNPSAKPFTPRGPSTPNPSRPHTPQTPVPMTNIYTTTGGHVPAPPANQQIYVVQPQHPFQPPTHPQAGQPPRLRRGNYPPMAASQMHVSASAATGQPLITTGPIQQLIQYGHAPHQQQFQSHAYAPMQMRVYQDQPQQLQFMAHTPQSTTPSPGQPHQQFHPPPQPSPAGGGPQQAYTPPTQATTYQLMCVHPQSLIANHYFPPPTPQHPQQNQQQYQIVMQQHQPQ</sequence>
<feature type="compositionally biased region" description="Low complexity" evidence="2">
    <location>
        <begin position="620"/>
        <end position="673"/>
    </location>
</feature>
<feature type="compositionally biased region" description="Low complexity" evidence="2">
    <location>
        <begin position="741"/>
        <end position="751"/>
    </location>
</feature>
<feature type="compositionally biased region" description="Polar residues" evidence="2">
    <location>
        <begin position="28"/>
        <end position="37"/>
    </location>
</feature>
<dbReference type="RefSeq" id="XP_036673208.3">
    <property type="nucleotide sequence ID" value="XM_036817313.3"/>
</dbReference>
<evidence type="ECO:0000256" key="2">
    <source>
        <dbReference type="SAM" id="MobiDB-lite"/>
    </source>
</evidence>
<feature type="compositionally biased region" description="Low complexity" evidence="2">
    <location>
        <begin position="829"/>
        <end position="861"/>
    </location>
</feature>
<dbReference type="GO" id="GO:0034063">
    <property type="term" value="P:stress granule assembly"/>
    <property type="evidence" value="ECO:0007669"/>
    <property type="project" value="TreeGrafter"/>
</dbReference>
<organism evidence="4 5">
    <name type="scientific">Drosophila suzukii</name>
    <name type="common">Spotted-wing drosophila fruit fly</name>
    <dbReference type="NCBI Taxonomy" id="28584"/>
    <lineage>
        <taxon>Eukaryota</taxon>
        <taxon>Metazoa</taxon>
        <taxon>Ecdysozoa</taxon>
        <taxon>Arthropoda</taxon>
        <taxon>Hexapoda</taxon>
        <taxon>Insecta</taxon>
        <taxon>Pterygota</taxon>
        <taxon>Neoptera</taxon>
        <taxon>Endopterygota</taxon>
        <taxon>Diptera</taxon>
        <taxon>Brachycera</taxon>
        <taxon>Muscomorpha</taxon>
        <taxon>Ephydroidea</taxon>
        <taxon>Drosophilidae</taxon>
        <taxon>Drosophila</taxon>
        <taxon>Sophophora</taxon>
    </lineage>
</organism>
<feature type="compositionally biased region" description="Low complexity" evidence="2">
    <location>
        <begin position="549"/>
        <end position="590"/>
    </location>
</feature>
<protein>
    <submittedName>
        <fullName evidence="5 6">Ataxin-2 homolog</fullName>
    </submittedName>
</protein>
<dbReference type="PANTHER" id="PTHR12854">
    <property type="entry name" value="ATAXIN 2-RELATED"/>
    <property type="match status" value="1"/>
</dbReference>
<dbReference type="Proteomes" id="UP001652628">
    <property type="component" value="Chromosome 3"/>
</dbReference>
<feature type="region of interest" description="Disordered" evidence="2">
    <location>
        <begin position="478"/>
        <end position="898"/>
    </location>
</feature>
<evidence type="ECO:0000259" key="3">
    <source>
        <dbReference type="PROSITE" id="PS52002"/>
    </source>
</evidence>
<name>A0AB40A7W5_DROSZ</name>
<dbReference type="InterPro" id="IPR025852">
    <property type="entry name" value="SM_dom_ATX"/>
</dbReference>
<feature type="domain" description="Sm" evidence="3">
    <location>
        <begin position="65"/>
        <end position="140"/>
    </location>
</feature>
<dbReference type="InterPro" id="IPR009604">
    <property type="entry name" value="LsmAD_domain"/>
</dbReference>
<accession>A0AB40A7W5</accession>
<feature type="compositionally biased region" description="Basic and acidic residues" evidence="2">
    <location>
        <begin position="270"/>
        <end position="306"/>
    </location>
</feature>
<dbReference type="InterPro" id="IPR045117">
    <property type="entry name" value="ATXN2-like"/>
</dbReference>
<feature type="compositionally biased region" description="Low complexity" evidence="2">
    <location>
        <begin position="1075"/>
        <end position="1093"/>
    </location>
</feature>
<evidence type="ECO:0000256" key="1">
    <source>
        <dbReference type="ARBA" id="ARBA00007503"/>
    </source>
</evidence>
<dbReference type="GO" id="GO:0010494">
    <property type="term" value="C:cytoplasmic stress granule"/>
    <property type="evidence" value="ECO:0007669"/>
    <property type="project" value="TreeGrafter"/>
</dbReference>
<feature type="compositionally biased region" description="Polar residues" evidence="2">
    <location>
        <begin position="318"/>
        <end position="348"/>
    </location>
</feature>
<dbReference type="InterPro" id="IPR047575">
    <property type="entry name" value="Sm"/>
</dbReference>
<evidence type="ECO:0000313" key="6">
    <source>
        <dbReference type="RefSeq" id="XP_036673209.3"/>
    </source>
</evidence>
<feature type="compositionally biased region" description="Pro residues" evidence="2">
    <location>
        <begin position="879"/>
        <end position="893"/>
    </location>
</feature>
<feature type="compositionally biased region" description="Gly residues" evidence="2">
    <location>
        <begin position="363"/>
        <end position="372"/>
    </location>
</feature>
<feature type="compositionally biased region" description="Low complexity" evidence="2">
    <location>
        <begin position="683"/>
        <end position="693"/>
    </location>
</feature>